<organism evidence="1 2">
    <name type="scientific">Acetobacter garciniae</name>
    <dbReference type="NCBI Taxonomy" id="2817435"/>
    <lineage>
        <taxon>Bacteria</taxon>
        <taxon>Pseudomonadati</taxon>
        <taxon>Pseudomonadota</taxon>
        <taxon>Alphaproteobacteria</taxon>
        <taxon>Acetobacterales</taxon>
        <taxon>Acetobacteraceae</taxon>
        <taxon>Acetobacter</taxon>
    </lineage>
</organism>
<proteinExistence type="predicted"/>
<dbReference type="AlphaFoldDB" id="A0A939KPD6"/>
<dbReference type="EMBL" id="JAFVMH010000017">
    <property type="protein sequence ID" value="MBO1326755.1"/>
    <property type="molecule type" value="Genomic_DNA"/>
</dbReference>
<protein>
    <submittedName>
        <fullName evidence="1">Uncharacterized protein</fullName>
    </submittedName>
</protein>
<evidence type="ECO:0000313" key="1">
    <source>
        <dbReference type="EMBL" id="MBO1326755.1"/>
    </source>
</evidence>
<keyword evidence="2" id="KW-1185">Reference proteome</keyword>
<evidence type="ECO:0000313" key="2">
    <source>
        <dbReference type="Proteomes" id="UP000664073"/>
    </source>
</evidence>
<dbReference type="RefSeq" id="WP_207847595.1">
    <property type="nucleotide sequence ID" value="NZ_JAFVMH010000017.1"/>
</dbReference>
<sequence length="169" mass="18036">MMAIVTVADGRVTLAAPFHPDLSPIAYGLRGRFLGKDAGWAFAPEHETRLREICMHLWGVDGRPGSMADTASIVVAVEEMSIGTPIFRKFNADIYLGGRQIAGVPKSRPVARPGKGVRFLAGKPALSREGLGVWLTIPTGAEFSMTVPRMALPFVTSCLAGHGHITQGV</sequence>
<reference evidence="1" key="1">
    <citation type="submission" date="2021-03" db="EMBL/GenBank/DDBJ databases">
        <title>The complete genome sequence of Acetobacter sp. TBRC 12339.</title>
        <authorList>
            <person name="Charoenyingcharoen P."/>
            <person name="Yukphan P."/>
        </authorList>
    </citation>
    <scope>NUCLEOTIDE SEQUENCE</scope>
    <source>
        <strain evidence="1">TBRC 12339</strain>
    </source>
</reference>
<gene>
    <name evidence="1" type="ORF">J2D77_16550</name>
</gene>
<accession>A0A939KPD6</accession>
<comment type="caution">
    <text evidence="1">The sequence shown here is derived from an EMBL/GenBank/DDBJ whole genome shotgun (WGS) entry which is preliminary data.</text>
</comment>
<name>A0A939KPD6_9PROT</name>
<dbReference type="Proteomes" id="UP000664073">
    <property type="component" value="Unassembled WGS sequence"/>
</dbReference>